<sequence length="38" mass="4098">MSTASWRSGPDKPPVAEGLEDARIRHSGSVRFSGGEIR</sequence>
<accession>A0A841NXN5</accession>
<proteinExistence type="predicted"/>
<dbReference type="Proteomes" id="UP000556329">
    <property type="component" value="Unassembled WGS sequence"/>
</dbReference>
<dbReference type="EMBL" id="JACHEF010000001">
    <property type="protein sequence ID" value="MBB6407736.1"/>
    <property type="molecule type" value="Genomic_DNA"/>
</dbReference>
<keyword evidence="3" id="KW-1185">Reference proteome</keyword>
<organism evidence="2 3">
    <name type="scientific">Mesorhizobium sangaii</name>
    <dbReference type="NCBI Taxonomy" id="505389"/>
    <lineage>
        <taxon>Bacteria</taxon>
        <taxon>Pseudomonadati</taxon>
        <taxon>Pseudomonadota</taxon>
        <taxon>Alphaproteobacteria</taxon>
        <taxon>Hyphomicrobiales</taxon>
        <taxon>Phyllobacteriaceae</taxon>
        <taxon>Mesorhizobium</taxon>
    </lineage>
</organism>
<name>A0A841NXN5_9HYPH</name>
<protein>
    <submittedName>
        <fullName evidence="2">Uncharacterized protein</fullName>
    </submittedName>
</protein>
<comment type="caution">
    <text evidence="2">The sequence shown here is derived from an EMBL/GenBank/DDBJ whole genome shotgun (WGS) entry which is preliminary data.</text>
</comment>
<evidence type="ECO:0000256" key="1">
    <source>
        <dbReference type="SAM" id="MobiDB-lite"/>
    </source>
</evidence>
<dbReference type="AlphaFoldDB" id="A0A841NXN5"/>
<evidence type="ECO:0000313" key="2">
    <source>
        <dbReference type="EMBL" id="MBB6407736.1"/>
    </source>
</evidence>
<reference evidence="2 3" key="1">
    <citation type="submission" date="2020-08" db="EMBL/GenBank/DDBJ databases">
        <title>Genomic Encyclopedia of Type Strains, Phase IV (KMG-IV): sequencing the most valuable type-strain genomes for metagenomic binning, comparative biology and taxonomic classification.</title>
        <authorList>
            <person name="Goeker M."/>
        </authorList>
    </citation>
    <scope>NUCLEOTIDE SEQUENCE [LARGE SCALE GENOMIC DNA]</scope>
    <source>
        <strain evidence="2 3">DSM 100039</strain>
    </source>
</reference>
<gene>
    <name evidence="2" type="ORF">HNQ71_000380</name>
</gene>
<feature type="region of interest" description="Disordered" evidence="1">
    <location>
        <begin position="1"/>
        <end position="38"/>
    </location>
</feature>
<evidence type="ECO:0000313" key="3">
    <source>
        <dbReference type="Proteomes" id="UP000556329"/>
    </source>
</evidence>